<evidence type="ECO:0000256" key="3">
    <source>
        <dbReference type="SAM" id="Phobius"/>
    </source>
</evidence>
<dbReference type="PROSITE" id="PS50294">
    <property type="entry name" value="WD_REPEATS_REGION"/>
    <property type="match status" value="1"/>
</dbReference>
<evidence type="ECO:0000256" key="1">
    <source>
        <dbReference type="PROSITE-ProRule" id="PRU00221"/>
    </source>
</evidence>
<reference evidence="4 5" key="1">
    <citation type="submission" date="2021-03" db="EMBL/GenBank/DDBJ databases">
        <authorList>
            <person name="Grouzdev D.S."/>
        </authorList>
    </citation>
    <scope>NUCLEOTIDE SEQUENCE [LARGE SCALE GENOMIC DNA]</scope>
    <source>
        <strain evidence="4 5">M50-1</strain>
    </source>
</reference>
<accession>A0ABS4DH77</accession>
<dbReference type="PANTHER" id="PTHR19879:SF9">
    <property type="entry name" value="TRANSCRIPTION INITIATION FACTOR TFIID SUBUNIT 5"/>
    <property type="match status" value="1"/>
</dbReference>
<evidence type="ECO:0000313" key="4">
    <source>
        <dbReference type="EMBL" id="MBP1468799.1"/>
    </source>
</evidence>
<proteinExistence type="predicted"/>
<dbReference type="PROSITE" id="PS50082">
    <property type="entry name" value="WD_REPEATS_2"/>
    <property type="match status" value="1"/>
</dbReference>
<keyword evidence="3" id="KW-1133">Transmembrane helix</keyword>
<keyword evidence="1" id="KW-0853">WD repeat</keyword>
<feature type="region of interest" description="Disordered" evidence="2">
    <location>
        <begin position="213"/>
        <end position="247"/>
    </location>
</feature>
<comment type="caution">
    <text evidence="4">The sequence shown here is derived from an EMBL/GenBank/DDBJ whole genome shotgun (WGS) entry which is preliminary data.</text>
</comment>
<evidence type="ECO:0000313" key="5">
    <source>
        <dbReference type="Proteomes" id="UP001193081"/>
    </source>
</evidence>
<dbReference type="SMART" id="SM00320">
    <property type="entry name" value="WD40"/>
    <property type="match status" value="6"/>
</dbReference>
<organism evidence="4 5">
    <name type="scientific">Candidatus Chloroploca mongolica</name>
    <dbReference type="NCBI Taxonomy" id="2528176"/>
    <lineage>
        <taxon>Bacteria</taxon>
        <taxon>Bacillati</taxon>
        <taxon>Chloroflexota</taxon>
        <taxon>Chloroflexia</taxon>
        <taxon>Chloroflexales</taxon>
        <taxon>Chloroflexineae</taxon>
        <taxon>Oscillochloridaceae</taxon>
        <taxon>Candidatus Chloroploca</taxon>
    </lineage>
</organism>
<gene>
    <name evidence="4" type="ORF">EYB53_024020</name>
</gene>
<dbReference type="Proteomes" id="UP001193081">
    <property type="component" value="Unassembled WGS sequence"/>
</dbReference>
<name>A0ABS4DH77_9CHLR</name>
<keyword evidence="5" id="KW-1185">Reference proteome</keyword>
<dbReference type="PANTHER" id="PTHR19879">
    <property type="entry name" value="TRANSCRIPTION INITIATION FACTOR TFIID"/>
    <property type="match status" value="1"/>
</dbReference>
<dbReference type="RefSeq" id="WP_135481912.1">
    <property type="nucleotide sequence ID" value="NZ_SIJK02000097.1"/>
</dbReference>
<protein>
    <submittedName>
        <fullName evidence="4">WD40 repeat domain-containing protein</fullName>
    </submittedName>
</protein>
<dbReference type="InterPro" id="IPR001680">
    <property type="entry name" value="WD40_rpt"/>
</dbReference>
<dbReference type="InterPro" id="IPR011047">
    <property type="entry name" value="Quinoprotein_ADH-like_sf"/>
</dbReference>
<dbReference type="InterPro" id="IPR015943">
    <property type="entry name" value="WD40/YVTN_repeat-like_dom_sf"/>
</dbReference>
<dbReference type="Pfam" id="PF00400">
    <property type="entry name" value="WD40"/>
    <property type="match status" value="1"/>
</dbReference>
<keyword evidence="3" id="KW-0812">Transmembrane</keyword>
<sequence length="1064" mass="113414">MTSSLSTDQLTQLIPLLGSLARLLARGSPLSDSELKTLLLGADLESHPAALDELRRWSRLLKALQQIPPDEAQRHATVEALLFRGLPESAVLLAVAMIAGGSAAPAQASVLSPVSSTPSAPTRLTASVSSLDFGSLSSGQQAALEFDVQGGPGQVSVESDQVQVTPAQFGAGVTRLRVELRPLVSGLLWTSLKLVTAGETLEVPVLAQWQDAPAPAQPVPPPQAAVAGPAMSPSQAPPVAHQAAGHEPRAVLASAAPLGVSQPPSTPARRGPGGWIWLLVGLIVVVVVGYGALSLGDGDRPPAAAPTVVPPELAVIAPALSGTAVPQPSVSIGVENADQVVQIARWGEEAVLNEGTVYQWSPQGRWLAVRVASGLRIYNGDTLRLERTLATGRSPTFSPDEQIIASIATDGKTIQLQDALSGQVIDQIQDDQASFADLRFLPNGQVLLYRDDNGTLSAWSVPEHRQLFSIEDSPYPFELSSDGSYLLSRDEELKVWDLRTGEPAEDLAARFAGEQILDVSEDASTLMTLAADGTILARRFPNGATISQFGVFTYTYTDTEELEVMLSPRGNWVVIKQHIIDQPPSRTRLDDNTVSISYGVIDTIVNIWRVTTGEIVISDAEIDQTIPGSANGTSFSASEEFWEANSCEQLALWDLTSQPPTPIRVQESLNEVYQKMSSCSPHNVILHPDGSKVAFGLIGEGGKIAVWNTSDGALINLVDGHTGDSVFMTSFTPDNHLLTIDTSRMRLWNVSQGTVSHEQDFPAGYDVARTRDQLILHASTDYPDFIDTIETFSLESLSEQTSTILSTTEDCFRGVSWSGAPQIAAHATSMVLARECVTERDSSGNSISDQAALAFYLDHTSKPAIFILPHLPGITPYVGSLGPPGGTNVQDMAFSPDGSLLGIVRLQWISTGENTFQGETGLQLVRVPEMELQQTLSPITGTIQRLAFSPDGALLAANTGFALGVWQVSDGTLQQTMRIPDSLQMDGGPLVFSPDGKVLAVIAESKVLLWDVDNGRMLRSLDSPLAASLAFSPDGRLLATGSSEGVVRLWGVKNPTARQEAQSL</sequence>
<dbReference type="SUPFAM" id="SSF50998">
    <property type="entry name" value="Quinoprotein alcohol dehydrogenase-like"/>
    <property type="match status" value="1"/>
</dbReference>
<dbReference type="Gene3D" id="2.130.10.10">
    <property type="entry name" value="YVTN repeat-like/Quinoprotein amine dehydrogenase"/>
    <property type="match status" value="3"/>
</dbReference>
<evidence type="ECO:0000256" key="2">
    <source>
        <dbReference type="SAM" id="MobiDB-lite"/>
    </source>
</evidence>
<feature type="repeat" description="WD" evidence="1">
    <location>
        <begin position="1028"/>
        <end position="1060"/>
    </location>
</feature>
<feature type="transmembrane region" description="Helical" evidence="3">
    <location>
        <begin position="275"/>
        <end position="293"/>
    </location>
</feature>
<keyword evidence="3" id="KW-0472">Membrane</keyword>
<dbReference type="EMBL" id="SIJK02000097">
    <property type="protein sequence ID" value="MBP1468799.1"/>
    <property type="molecule type" value="Genomic_DNA"/>
</dbReference>